<dbReference type="GO" id="GO:0071966">
    <property type="term" value="P:fungal-type cell wall polysaccharide metabolic process"/>
    <property type="evidence" value="ECO:0007669"/>
    <property type="project" value="TreeGrafter"/>
</dbReference>
<comment type="caution">
    <text evidence="3">The sequence shown here is derived from an EMBL/GenBank/DDBJ whole genome shotgun (WGS) entry which is preliminary data.</text>
</comment>
<dbReference type="Pfam" id="PF11790">
    <property type="entry name" value="Glyco_hydro_cc"/>
    <property type="match status" value="1"/>
</dbReference>
<sequence>MHRRQFLTAGTLASASFAFARNTNGGSAKKGWAGGNSKYRQLFNTHWYYNWSPSGPRGDGQFVPMLKGTRQIRNGGLKKLQAYPELSHLLGYNEPERTKQGNLTVEAALKFWPKLQALAETKGARLGSPAPSSDKDGMEWLDEFMQQAKSRKLKVDFVALHYYRSRNPDDLEDFIKEVAKEYRLPIWLTEFNGWSGPRDEHEDFLKEALRFLERERKVERYAYFNPGQGKPHSLLNKDGSLTSLGELYRDAGKD</sequence>
<dbReference type="AlphaFoldDB" id="A0A918WQ40"/>
<name>A0A918WQ40_9BACT</name>
<reference evidence="3" key="2">
    <citation type="submission" date="2020-09" db="EMBL/GenBank/DDBJ databases">
        <authorList>
            <person name="Sun Q."/>
            <person name="Kim S."/>
        </authorList>
    </citation>
    <scope>NUCLEOTIDE SEQUENCE</scope>
    <source>
        <strain evidence="3">KCTC 12988</strain>
    </source>
</reference>
<dbReference type="InterPro" id="IPR017853">
    <property type="entry name" value="GH"/>
</dbReference>
<reference evidence="3" key="1">
    <citation type="journal article" date="2014" name="Int. J. Syst. Evol. Microbiol.">
        <title>Complete genome sequence of Corynebacterium casei LMG S-19264T (=DSM 44701T), isolated from a smear-ripened cheese.</title>
        <authorList>
            <consortium name="US DOE Joint Genome Institute (JGI-PGF)"/>
            <person name="Walter F."/>
            <person name="Albersmeier A."/>
            <person name="Kalinowski J."/>
            <person name="Ruckert C."/>
        </authorList>
    </citation>
    <scope>NUCLEOTIDE SEQUENCE</scope>
    <source>
        <strain evidence="3">KCTC 12988</strain>
    </source>
</reference>
<dbReference type="EMBL" id="BMXI01000016">
    <property type="protein sequence ID" value="GHC63449.1"/>
    <property type="molecule type" value="Genomic_DNA"/>
</dbReference>
<feature type="domain" description="Asl1-like glycosyl hydrolase catalytic" evidence="2">
    <location>
        <begin position="44"/>
        <end position="248"/>
    </location>
</feature>
<keyword evidence="4" id="KW-1185">Reference proteome</keyword>
<dbReference type="InterPro" id="IPR053183">
    <property type="entry name" value="ASL1"/>
</dbReference>
<feature type="chain" id="PRO_5037448822" evidence="1">
    <location>
        <begin position="21"/>
        <end position="254"/>
    </location>
</feature>
<proteinExistence type="predicted"/>
<dbReference type="PANTHER" id="PTHR34154:SF3">
    <property type="entry name" value="ALKALI-SENSITIVE LINKAGE PROTEIN 1"/>
    <property type="match status" value="1"/>
</dbReference>
<organism evidence="3 4">
    <name type="scientific">Roseibacillus persicicus</name>
    <dbReference type="NCBI Taxonomy" id="454148"/>
    <lineage>
        <taxon>Bacteria</taxon>
        <taxon>Pseudomonadati</taxon>
        <taxon>Verrucomicrobiota</taxon>
        <taxon>Verrucomicrobiia</taxon>
        <taxon>Verrucomicrobiales</taxon>
        <taxon>Verrucomicrobiaceae</taxon>
        <taxon>Roseibacillus</taxon>
    </lineage>
</organism>
<protein>
    <submittedName>
        <fullName evidence="3">RNA polymerase</fullName>
    </submittedName>
</protein>
<feature type="signal peptide" evidence="1">
    <location>
        <begin position="1"/>
        <end position="20"/>
    </location>
</feature>
<gene>
    <name evidence="3" type="ORF">GCM10007100_33830</name>
</gene>
<dbReference type="Gene3D" id="3.20.20.80">
    <property type="entry name" value="Glycosidases"/>
    <property type="match status" value="1"/>
</dbReference>
<dbReference type="Proteomes" id="UP000644507">
    <property type="component" value="Unassembled WGS sequence"/>
</dbReference>
<evidence type="ECO:0000259" key="2">
    <source>
        <dbReference type="Pfam" id="PF11790"/>
    </source>
</evidence>
<evidence type="ECO:0000256" key="1">
    <source>
        <dbReference type="SAM" id="SignalP"/>
    </source>
</evidence>
<dbReference type="PANTHER" id="PTHR34154">
    <property type="entry name" value="ALKALI-SENSITIVE LINKAGE PROTEIN 1"/>
    <property type="match status" value="1"/>
</dbReference>
<evidence type="ECO:0000313" key="4">
    <source>
        <dbReference type="Proteomes" id="UP000644507"/>
    </source>
</evidence>
<dbReference type="SUPFAM" id="SSF51445">
    <property type="entry name" value="(Trans)glycosidases"/>
    <property type="match status" value="1"/>
</dbReference>
<keyword evidence="1" id="KW-0732">Signal</keyword>
<accession>A0A918WQ40</accession>
<dbReference type="InterPro" id="IPR024655">
    <property type="entry name" value="Asl1_glyco_hydro_catalytic"/>
</dbReference>
<evidence type="ECO:0000313" key="3">
    <source>
        <dbReference type="EMBL" id="GHC63449.1"/>
    </source>
</evidence>